<accession>A0ABV2X7S3</accession>
<dbReference type="RefSeq" id="WP_357802936.1">
    <property type="nucleotide sequence ID" value="NZ_JBEYBM010000004.1"/>
</dbReference>
<comment type="caution">
    <text evidence="2">The sequence shown here is derived from an EMBL/GenBank/DDBJ whole genome shotgun (WGS) entry which is preliminary data.</text>
</comment>
<proteinExistence type="predicted"/>
<evidence type="ECO:0000313" key="3">
    <source>
        <dbReference type="Proteomes" id="UP001550535"/>
    </source>
</evidence>
<evidence type="ECO:0000259" key="1">
    <source>
        <dbReference type="Pfam" id="PF00745"/>
    </source>
</evidence>
<sequence>MRPFEPEARADSDQAAVAGVSETLASLWNWAAAVREAEMRRLENRVPGLRAGARNEVDRAIQRVVEGLFGDLGARLSRDAALIDAVHVLFALDTPGGKP</sequence>
<dbReference type="EMBL" id="JBEYBR010000016">
    <property type="protein sequence ID" value="MEU2121958.1"/>
    <property type="molecule type" value="Genomic_DNA"/>
</dbReference>
<dbReference type="InterPro" id="IPR015896">
    <property type="entry name" value="4pyrrol_synth_GluRdtase_dimer"/>
</dbReference>
<keyword evidence="3" id="KW-1185">Reference proteome</keyword>
<gene>
    <name evidence="2" type="ORF">ABZ507_08985</name>
</gene>
<reference evidence="2 3" key="1">
    <citation type="submission" date="2024-06" db="EMBL/GenBank/DDBJ databases">
        <title>The Natural Products Discovery Center: Release of the First 8490 Sequenced Strains for Exploring Actinobacteria Biosynthetic Diversity.</title>
        <authorList>
            <person name="Kalkreuter E."/>
            <person name="Kautsar S.A."/>
            <person name="Yang D."/>
            <person name="Bader C.D."/>
            <person name="Teijaro C.N."/>
            <person name="Fluegel L."/>
            <person name="Davis C.M."/>
            <person name="Simpson J.R."/>
            <person name="Lauterbach L."/>
            <person name="Steele A.D."/>
            <person name="Gui C."/>
            <person name="Meng S."/>
            <person name="Li G."/>
            <person name="Viehrig K."/>
            <person name="Ye F."/>
            <person name="Su P."/>
            <person name="Kiefer A.F."/>
            <person name="Nichols A."/>
            <person name="Cepeda A.J."/>
            <person name="Yan W."/>
            <person name="Fan B."/>
            <person name="Jiang Y."/>
            <person name="Adhikari A."/>
            <person name="Zheng C.-J."/>
            <person name="Schuster L."/>
            <person name="Cowan T.M."/>
            <person name="Smanski M.J."/>
            <person name="Chevrette M.G."/>
            <person name="De Carvalho L.P.S."/>
            <person name="Shen B."/>
        </authorList>
    </citation>
    <scope>NUCLEOTIDE SEQUENCE [LARGE SCALE GENOMIC DNA]</scope>
    <source>
        <strain evidence="2 3">NPDC019434</strain>
    </source>
</reference>
<evidence type="ECO:0000313" key="2">
    <source>
        <dbReference type="EMBL" id="MEU2121958.1"/>
    </source>
</evidence>
<feature type="domain" description="Tetrapyrrole biosynthesis glutamyl-tRNA reductase dimerisation" evidence="1">
    <location>
        <begin position="19"/>
        <end position="91"/>
    </location>
</feature>
<organism evidence="2 3">
    <name type="scientific">Nocardia niwae</name>
    <dbReference type="NCBI Taxonomy" id="626084"/>
    <lineage>
        <taxon>Bacteria</taxon>
        <taxon>Bacillati</taxon>
        <taxon>Actinomycetota</taxon>
        <taxon>Actinomycetes</taxon>
        <taxon>Mycobacteriales</taxon>
        <taxon>Nocardiaceae</taxon>
        <taxon>Nocardia</taxon>
    </lineage>
</organism>
<dbReference type="Pfam" id="PF00745">
    <property type="entry name" value="GlutR_dimer"/>
    <property type="match status" value="1"/>
</dbReference>
<protein>
    <recommendedName>
        <fullName evidence="1">Tetrapyrrole biosynthesis glutamyl-tRNA reductase dimerisation domain-containing protein</fullName>
    </recommendedName>
</protein>
<dbReference type="Proteomes" id="UP001550535">
    <property type="component" value="Unassembled WGS sequence"/>
</dbReference>
<name>A0ABV2X7S3_9NOCA</name>